<comment type="caution">
    <text evidence="12">The sequence shown here is derived from an EMBL/GenBank/DDBJ whole genome shotgun (WGS) entry which is preliminary data.</text>
</comment>
<dbReference type="InterPro" id="IPR020821">
    <property type="entry name" value="ENPP1-3/EXOG-like_nuc-like"/>
</dbReference>
<keyword evidence="13" id="KW-1185">Reference proteome</keyword>
<dbReference type="PANTHER" id="PTHR13966:SF5">
    <property type="entry name" value="ENDONUCLEASE G, MITOCHONDRIAL"/>
    <property type="match status" value="1"/>
</dbReference>
<dbReference type="Pfam" id="PF01223">
    <property type="entry name" value="Endonuclease_NS"/>
    <property type="match status" value="1"/>
</dbReference>
<keyword evidence="5 12" id="KW-0255">Endonuclease</keyword>
<keyword evidence="3" id="KW-0540">Nuclease</keyword>
<proteinExistence type="inferred from homology"/>
<dbReference type="AlphaFoldDB" id="R9AJV5"/>
<evidence type="ECO:0000313" key="13">
    <source>
        <dbReference type="Proteomes" id="UP000016201"/>
    </source>
</evidence>
<dbReference type="GO" id="GO:0046872">
    <property type="term" value="F:metal ion binding"/>
    <property type="evidence" value="ECO:0007669"/>
    <property type="project" value="UniProtKB-KW"/>
</dbReference>
<dbReference type="InterPro" id="IPR018524">
    <property type="entry name" value="DNA/RNA_endonuclease_AS"/>
</dbReference>
<evidence type="ECO:0000313" key="12">
    <source>
        <dbReference type="EMBL" id="EOR02513.1"/>
    </source>
</evidence>
<dbReference type="Gene3D" id="3.40.570.10">
    <property type="entry name" value="Extracellular Endonuclease, subunit A"/>
    <property type="match status" value="1"/>
</dbReference>
<comment type="similarity">
    <text evidence="2">Belongs to the DNA/RNA non-specific endonuclease family.</text>
</comment>
<evidence type="ECO:0000256" key="7">
    <source>
        <dbReference type="ARBA" id="ARBA00022842"/>
    </source>
</evidence>
<evidence type="ECO:0000256" key="5">
    <source>
        <dbReference type="ARBA" id="ARBA00022759"/>
    </source>
</evidence>
<name>R9AJV5_9GAMM</name>
<dbReference type="InterPro" id="IPR040255">
    <property type="entry name" value="Non-specific_endonuclease"/>
</dbReference>
<dbReference type="GO" id="GO:0004521">
    <property type="term" value="F:RNA endonuclease activity"/>
    <property type="evidence" value="ECO:0007669"/>
    <property type="project" value="TreeGrafter"/>
</dbReference>
<dbReference type="PATRIC" id="fig|1120927.3.peg.3683"/>
<organism evidence="12 13">
    <name type="scientific">Acinetobacter tandoii DSM 14970 = CIP 107469</name>
    <dbReference type="NCBI Taxonomy" id="1120927"/>
    <lineage>
        <taxon>Bacteria</taxon>
        <taxon>Pseudomonadati</taxon>
        <taxon>Pseudomonadota</taxon>
        <taxon>Gammaproteobacteria</taxon>
        <taxon>Moraxellales</taxon>
        <taxon>Moraxellaceae</taxon>
        <taxon>Acinetobacter</taxon>
    </lineage>
</organism>
<evidence type="ECO:0000256" key="1">
    <source>
        <dbReference type="ARBA" id="ARBA00001946"/>
    </source>
</evidence>
<dbReference type="EMBL" id="AQFM01000048">
    <property type="protein sequence ID" value="EOR02513.1"/>
    <property type="molecule type" value="Genomic_DNA"/>
</dbReference>
<dbReference type="SMART" id="SM00477">
    <property type="entry name" value="NUC"/>
    <property type="match status" value="1"/>
</dbReference>
<evidence type="ECO:0000256" key="4">
    <source>
        <dbReference type="ARBA" id="ARBA00022723"/>
    </source>
</evidence>
<evidence type="ECO:0000256" key="8">
    <source>
        <dbReference type="PIRSR" id="PIRSR640255-1"/>
    </source>
</evidence>
<comment type="cofactor">
    <cofactor evidence="1">
        <name>Mg(2+)</name>
        <dbReference type="ChEBI" id="CHEBI:18420"/>
    </cofactor>
</comment>
<dbReference type="SUPFAM" id="SSF54060">
    <property type="entry name" value="His-Me finger endonucleases"/>
    <property type="match status" value="1"/>
</dbReference>
<feature type="binding site" evidence="9">
    <location>
        <position position="220"/>
    </location>
    <ligand>
        <name>Mg(2+)</name>
        <dbReference type="ChEBI" id="CHEBI:18420"/>
        <note>catalytic</note>
    </ligand>
</feature>
<evidence type="ECO:0000256" key="9">
    <source>
        <dbReference type="PIRSR" id="PIRSR640255-2"/>
    </source>
</evidence>
<dbReference type="InterPro" id="IPR001604">
    <property type="entry name" value="Endo_G_ENPP1-like_dom"/>
</dbReference>
<dbReference type="GO" id="GO:0003676">
    <property type="term" value="F:nucleic acid binding"/>
    <property type="evidence" value="ECO:0007669"/>
    <property type="project" value="InterPro"/>
</dbReference>
<dbReference type="InterPro" id="IPR044929">
    <property type="entry name" value="DNA/RNA_non-sp_Endonuclease_sf"/>
</dbReference>
<feature type="domain" description="DNA/RNA non-specific endonuclease/pyrophosphatase/phosphodiesterase" evidence="11">
    <location>
        <begin position="127"/>
        <end position="316"/>
    </location>
</feature>
<dbReference type="PROSITE" id="PS01070">
    <property type="entry name" value="NUCLEASE_NON_SPEC"/>
    <property type="match status" value="1"/>
</dbReference>
<feature type="domain" description="ENPP1-3/EXOG-like endonuclease/phosphodiesterase" evidence="10">
    <location>
        <begin position="128"/>
        <end position="316"/>
    </location>
</feature>
<accession>R9AJV5</accession>
<feature type="active site" description="Proton acceptor" evidence="8">
    <location>
        <position position="190"/>
    </location>
</feature>
<evidence type="ECO:0000259" key="10">
    <source>
        <dbReference type="SMART" id="SM00477"/>
    </source>
</evidence>
<dbReference type="InterPro" id="IPR044925">
    <property type="entry name" value="His-Me_finger_sf"/>
</dbReference>
<evidence type="ECO:0000256" key="2">
    <source>
        <dbReference type="ARBA" id="ARBA00010052"/>
    </source>
</evidence>
<dbReference type="eggNOG" id="COG1864">
    <property type="taxonomic scope" value="Bacteria"/>
</dbReference>
<dbReference type="PANTHER" id="PTHR13966">
    <property type="entry name" value="ENDONUCLEASE RELATED"/>
    <property type="match status" value="1"/>
</dbReference>
<evidence type="ECO:0000259" key="11">
    <source>
        <dbReference type="SMART" id="SM00892"/>
    </source>
</evidence>
<dbReference type="SMART" id="SM00892">
    <property type="entry name" value="Endonuclease_NS"/>
    <property type="match status" value="1"/>
</dbReference>
<dbReference type="GO" id="GO:0000014">
    <property type="term" value="F:single-stranded DNA endodeoxyribonuclease activity"/>
    <property type="evidence" value="ECO:0007669"/>
    <property type="project" value="TreeGrafter"/>
</dbReference>
<dbReference type="Proteomes" id="UP000016201">
    <property type="component" value="Unassembled WGS sequence"/>
</dbReference>
<sequence>MKPDNLLQPSLACHDFVELLNDQSHLDILLQKGFVKLLQNQSFDKVMASKKRSSKQSFPWFFNQHSSKVVLGVVAAGSFAIAFGQERISQFLSLPSASNSACLDQFYRDVPPYLNKESLQKQSYALCFNGFNVMYSGVSKTPLWVAEALTPARLSQKIPREDSFHEEERIPAQYRATLSDYRGSGYDRGHMAPNADMPNKTSQFDSFSLANMVPQAPKNNQEVWRKLEEATRAIVTKHQTEVYVVSGPTFTSKKLKVIGQGVIVPTAVYKAVYIPKTGAIGVYYAPNNNSQEVKIVSVCYLEEQIGVNVFPQLTEDQKRNTYQLPLTANAVKAKQEIAYSHWDAESQCAEDVSAEQIKTAQQSFSSGSSKSTTSSKPSLDAETQDAIVKQLIEALLQYMLQLVK</sequence>
<keyword evidence="7" id="KW-0460">Magnesium</keyword>
<keyword evidence="6" id="KW-0378">Hydrolase</keyword>
<evidence type="ECO:0000256" key="3">
    <source>
        <dbReference type="ARBA" id="ARBA00022722"/>
    </source>
</evidence>
<evidence type="ECO:0000256" key="6">
    <source>
        <dbReference type="ARBA" id="ARBA00022801"/>
    </source>
</evidence>
<gene>
    <name evidence="12" type="ORF">I593_03785</name>
</gene>
<reference evidence="12 13" key="1">
    <citation type="submission" date="2013-03" db="EMBL/GenBank/DDBJ databases">
        <title>The Genome Sequence of Acinetobacter tandoii CIP 107469.</title>
        <authorList>
            <consortium name="The Broad Institute Genome Sequencing Platform"/>
            <consortium name="The Broad Institute Genome Sequencing Center for Infectious Disease"/>
            <person name="Cerqueira G."/>
            <person name="Feldgarden M."/>
            <person name="Courvalin P."/>
            <person name="Perichon B."/>
            <person name="Grillot-Courvalin C."/>
            <person name="Clermont D."/>
            <person name="Rocha E."/>
            <person name="Yoon E.-J."/>
            <person name="Nemec A."/>
            <person name="Walker B."/>
            <person name="Young S.K."/>
            <person name="Zeng Q."/>
            <person name="Gargeya S."/>
            <person name="Fitzgerald M."/>
            <person name="Haas B."/>
            <person name="Abouelleil A."/>
            <person name="Alvarado L."/>
            <person name="Arachchi H.M."/>
            <person name="Berlin A.M."/>
            <person name="Chapman S.B."/>
            <person name="Dewar J."/>
            <person name="Goldberg J."/>
            <person name="Griggs A."/>
            <person name="Gujja S."/>
            <person name="Hansen M."/>
            <person name="Howarth C."/>
            <person name="Imamovic A."/>
            <person name="Larimer J."/>
            <person name="McCowan C."/>
            <person name="Murphy C."/>
            <person name="Neiman D."/>
            <person name="Pearson M."/>
            <person name="Priest M."/>
            <person name="Roberts A."/>
            <person name="Saif S."/>
            <person name="Shea T."/>
            <person name="Sisk P."/>
            <person name="Sykes S."/>
            <person name="Wortman J."/>
            <person name="Nusbaum C."/>
            <person name="Birren B."/>
        </authorList>
    </citation>
    <scope>NUCLEOTIDE SEQUENCE [LARGE SCALE GENOMIC DNA]</scope>
    <source>
        <strain evidence="12 13">CIP 107469</strain>
    </source>
</reference>
<protein>
    <submittedName>
        <fullName evidence="12">Endonuclease G</fullName>
    </submittedName>
</protein>
<keyword evidence="4 9" id="KW-0479">Metal-binding</keyword>